<reference evidence="2 3" key="1">
    <citation type="submission" date="2018-08" db="EMBL/GenBank/DDBJ databases">
        <title>Bacillus chawlae sp. nov., Bacillus glennii sp. nov., and Bacillus saganii sp. nov. Isolated from the Vehicle Assembly Building at Kennedy Space Center where the Viking Spacecraft were Assembled.</title>
        <authorList>
            <person name="Seuylemezian A."/>
            <person name="Vaishampayan P."/>
        </authorList>
    </citation>
    <scope>NUCLEOTIDE SEQUENCE [LARGE SCALE GENOMIC DNA]</scope>
    <source>
        <strain evidence="2 3">V44-8</strain>
    </source>
</reference>
<evidence type="ECO:0000313" key="3">
    <source>
        <dbReference type="Proteomes" id="UP000262939"/>
    </source>
</evidence>
<dbReference type="PANTHER" id="PTHR43792:SF9">
    <property type="entry name" value="RIBOSOMAL-PROTEIN-ALANINE ACETYLTRANSFERASE"/>
    <property type="match status" value="1"/>
</dbReference>
<gene>
    <name evidence="2" type="ORF">D0466_03890</name>
</gene>
<dbReference type="InterPro" id="IPR051531">
    <property type="entry name" value="N-acetyltransferase"/>
</dbReference>
<dbReference type="GO" id="GO:0008999">
    <property type="term" value="F:protein-N-terminal-alanine acetyltransferase activity"/>
    <property type="evidence" value="ECO:0007669"/>
    <property type="project" value="TreeGrafter"/>
</dbReference>
<dbReference type="AlphaFoldDB" id="A0A372LFJ1"/>
<keyword evidence="3" id="KW-1185">Reference proteome</keyword>
<dbReference type="Proteomes" id="UP000262939">
    <property type="component" value="Unassembled WGS sequence"/>
</dbReference>
<dbReference type="RefSeq" id="WP_117321241.1">
    <property type="nucleotide sequence ID" value="NZ_QVTD01000003.1"/>
</dbReference>
<dbReference type="InterPro" id="IPR016181">
    <property type="entry name" value="Acyl_CoA_acyltransferase"/>
</dbReference>
<name>A0A372LFJ1_9BACI</name>
<feature type="domain" description="N-acetyltransferase" evidence="1">
    <location>
        <begin position="10"/>
        <end position="175"/>
    </location>
</feature>
<keyword evidence="2" id="KW-0808">Transferase</keyword>
<dbReference type="EMBL" id="QVTD01000003">
    <property type="protein sequence ID" value="RFU65065.1"/>
    <property type="molecule type" value="Genomic_DNA"/>
</dbReference>
<evidence type="ECO:0000259" key="1">
    <source>
        <dbReference type="PROSITE" id="PS51186"/>
    </source>
</evidence>
<sequence length="177" mass="20525">MFPILETERLILREITKDDAKGIFACFSNENVTRYYGQETIKNIEQAEKFVEFFSRNYNEKRGIRWGIERKGIKGIVGTIGFNSWFAKHKRAEVGYEIHPDQWRKGYAAEAISKVLSFGFDVMDLSRIGAVVFIDNEASKNLLTKIGFQKEGILKEYMYQNGVAHDTYVYSLLKKNK</sequence>
<dbReference type="GO" id="GO:0005737">
    <property type="term" value="C:cytoplasm"/>
    <property type="evidence" value="ECO:0007669"/>
    <property type="project" value="TreeGrafter"/>
</dbReference>
<comment type="caution">
    <text evidence="2">The sequence shown here is derived from an EMBL/GenBank/DDBJ whole genome shotgun (WGS) entry which is preliminary data.</text>
</comment>
<dbReference type="SUPFAM" id="SSF55729">
    <property type="entry name" value="Acyl-CoA N-acyltransferases (Nat)"/>
    <property type="match status" value="1"/>
</dbReference>
<organism evidence="2 3">
    <name type="scientific">Peribacillus glennii</name>
    <dbReference type="NCBI Taxonomy" id="2303991"/>
    <lineage>
        <taxon>Bacteria</taxon>
        <taxon>Bacillati</taxon>
        <taxon>Bacillota</taxon>
        <taxon>Bacilli</taxon>
        <taxon>Bacillales</taxon>
        <taxon>Bacillaceae</taxon>
        <taxon>Peribacillus</taxon>
    </lineage>
</organism>
<dbReference type="PANTHER" id="PTHR43792">
    <property type="entry name" value="GNAT FAMILY, PUTATIVE (AFU_ORTHOLOGUE AFUA_3G00765)-RELATED-RELATED"/>
    <property type="match status" value="1"/>
</dbReference>
<dbReference type="InterPro" id="IPR000182">
    <property type="entry name" value="GNAT_dom"/>
</dbReference>
<dbReference type="Pfam" id="PF13302">
    <property type="entry name" value="Acetyltransf_3"/>
    <property type="match status" value="1"/>
</dbReference>
<accession>A0A372LFJ1</accession>
<dbReference type="OrthoDB" id="9811523at2"/>
<evidence type="ECO:0000313" key="2">
    <source>
        <dbReference type="EMBL" id="RFU65065.1"/>
    </source>
</evidence>
<protein>
    <submittedName>
        <fullName evidence="2">N-acetyltransferase</fullName>
    </submittedName>
</protein>
<proteinExistence type="predicted"/>
<dbReference type="Gene3D" id="3.40.630.30">
    <property type="match status" value="1"/>
</dbReference>
<dbReference type="PROSITE" id="PS51186">
    <property type="entry name" value="GNAT"/>
    <property type="match status" value="1"/>
</dbReference>